<dbReference type="PROSITE" id="PS50043">
    <property type="entry name" value="HTH_LUXR_2"/>
    <property type="match status" value="1"/>
</dbReference>
<evidence type="ECO:0000256" key="1">
    <source>
        <dbReference type="ARBA" id="ARBA00023015"/>
    </source>
</evidence>
<proteinExistence type="predicted"/>
<dbReference type="GO" id="GO:0003677">
    <property type="term" value="F:DNA binding"/>
    <property type="evidence" value="ECO:0007669"/>
    <property type="project" value="UniProtKB-KW"/>
</dbReference>
<reference evidence="5 6" key="1">
    <citation type="submission" date="2016-10" db="EMBL/GenBank/DDBJ databases">
        <authorList>
            <person name="de Groot N.N."/>
        </authorList>
    </citation>
    <scope>NUCLEOTIDE SEQUENCE [LARGE SCALE GENOMIC DNA]</scope>
    <source>
        <strain evidence="5 6">CGMCC 4.6533</strain>
    </source>
</reference>
<dbReference type="CDD" id="cd06170">
    <property type="entry name" value="LuxR_C_like"/>
    <property type="match status" value="1"/>
</dbReference>
<dbReference type="SUPFAM" id="SSF46894">
    <property type="entry name" value="C-terminal effector domain of the bipartite response regulators"/>
    <property type="match status" value="1"/>
</dbReference>
<dbReference type="EMBL" id="FNDJ01000015">
    <property type="protein sequence ID" value="SDK33136.1"/>
    <property type="molecule type" value="Genomic_DNA"/>
</dbReference>
<dbReference type="STRING" id="633440.SAMN05421869_115113"/>
<dbReference type="SMART" id="SM00421">
    <property type="entry name" value="HTH_LUXR"/>
    <property type="match status" value="1"/>
</dbReference>
<dbReference type="PRINTS" id="PR00038">
    <property type="entry name" value="HTHLUXR"/>
</dbReference>
<dbReference type="InterPro" id="IPR000792">
    <property type="entry name" value="Tscrpt_reg_LuxR_C"/>
</dbReference>
<evidence type="ECO:0000256" key="3">
    <source>
        <dbReference type="ARBA" id="ARBA00023163"/>
    </source>
</evidence>
<dbReference type="RefSeq" id="WP_176993462.1">
    <property type="nucleotide sequence ID" value="NZ_FNDJ01000015.1"/>
</dbReference>
<keyword evidence="3" id="KW-0804">Transcription</keyword>
<evidence type="ECO:0000256" key="2">
    <source>
        <dbReference type="ARBA" id="ARBA00023125"/>
    </source>
</evidence>
<dbReference type="AlphaFoldDB" id="A0A1G9B0M8"/>
<evidence type="ECO:0000313" key="5">
    <source>
        <dbReference type="EMBL" id="SDK33136.1"/>
    </source>
</evidence>
<organism evidence="5 6">
    <name type="scientific">Nonomuraea jiangxiensis</name>
    <dbReference type="NCBI Taxonomy" id="633440"/>
    <lineage>
        <taxon>Bacteria</taxon>
        <taxon>Bacillati</taxon>
        <taxon>Actinomycetota</taxon>
        <taxon>Actinomycetes</taxon>
        <taxon>Streptosporangiales</taxon>
        <taxon>Streptosporangiaceae</taxon>
        <taxon>Nonomuraea</taxon>
    </lineage>
</organism>
<accession>A0A1G9B0M8</accession>
<evidence type="ECO:0000313" key="6">
    <source>
        <dbReference type="Proteomes" id="UP000199202"/>
    </source>
</evidence>
<dbReference type="Pfam" id="PF00196">
    <property type="entry name" value="GerE"/>
    <property type="match status" value="1"/>
</dbReference>
<keyword evidence="6" id="KW-1185">Reference proteome</keyword>
<dbReference type="Proteomes" id="UP000199202">
    <property type="component" value="Unassembled WGS sequence"/>
</dbReference>
<dbReference type="Gene3D" id="1.10.10.10">
    <property type="entry name" value="Winged helix-like DNA-binding domain superfamily/Winged helix DNA-binding domain"/>
    <property type="match status" value="1"/>
</dbReference>
<keyword evidence="1" id="KW-0805">Transcription regulation</keyword>
<name>A0A1G9B0M8_9ACTN</name>
<protein>
    <submittedName>
        <fullName evidence="5">Regulatory protein, luxR family</fullName>
    </submittedName>
</protein>
<dbReference type="InterPro" id="IPR036388">
    <property type="entry name" value="WH-like_DNA-bd_sf"/>
</dbReference>
<dbReference type="GO" id="GO:0006355">
    <property type="term" value="P:regulation of DNA-templated transcription"/>
    <property type="evidence" value="ECO:0007669"/>
    <property type="project" value="InterPro"/>
</dbReference>
<dbReference type="PANTHER" id="PTHR44688">
    <property type="entry name" value="DNA-BINDING TRANSCRIPTIONAL ACTIVATOR DEVR_DOSR"/>
    <property type="match status" value="1"/>
</dbReference>
<gene>
    <name evidence="5" type="ORF">SAMN05421869_115113</name>
</gene>
<dbReference type="PANTHER" id="PTHR44688:SF16">
    <property type="entry name" value="DNA-BINDING TRANSCRIPTIONAL ACTIVATOR DEVR_DOSR"/>
    <property type="match status" value="1"/>
</dbReference>
<dbReference type="InterPro" id="IPR016032">
    <property type="entry name" value="Sig_transdc_resp-reg_C-effctor"/>
</dbReference>
<evidence type="ECO:0000259" key="4">
    <source>
        <dbReference type="PROSITE" id="PS50043"/>
    </source>
</evidence>
<feature type="domain" description="HTH luxR-type" evidence="4">
    <location>
        <begin position="16"/>
        <end position="79"/>
    </location>
</feature>
<sequence>MLRGHCSQARTPLLDTTNLADILTRREREVVLLAAASRPSREIAFRLGLSVRTVDNYLCRAYAKLGVSGRTELADLLAP</sequence>
<keyword evidence="2" id="KW-0238">DNA-binding</keyword>